<protein>
    <submittedName>
        <fullName evidence="6">Formylmethanofuran dehydrogenase</fullName>
    </submittedName>
</protein>
<dbReference type="GO" id="GO:0008270">
    <property type="term" value="F:zinc ion binding"/>
    <property type="evidence" value="ECO:0007669"/>
    <property type="project" value="UniProtKB-KW"/>
</dbReference>
<organism evidence="6 7">
    <name type="scientific">Candidatus Ethanoperedens thermophilum</name>
    <dbReference type="NCBI Taxonomy" id="2766897"/>
    <lineage>
        <taxon>Archaea</taxon>
        <taxon>Methanobacteriati</taxon>
        <taxon>Methanobacteriota</taxon>
        <taxon>Stenosarchaea group</taxon>
        <taxon>Methanomicrobia</taxon>
        <taxon>Methanosarcinales</taxon>
        <taxon>Methanosarcinales incertae sedis</taxon>
        <taxon>GOM Arc I cluster</taxon>
        <taxon>Candidatus Ethanoperedens</taxon>
    </lineage>
</organism>
<dbReference type="PANTHER" id="PTHR39418">
    <property type="entry name" value="DEHYDROGENASE-RELATED"/>
    <property type="match status" value="1"/>
</dbReference>
<evidence type="ECO:0000259" key="4">
    <source>
        <dbReference type="Pfam" id="PF01258"/>
    </source>
</evidence>
<evidence type="ECO:0000256" key="3">
    <source>
        <dbReference type="ARBA" id="ARBA00022833"/>
    </source>
</evidence>
<comment type="caution">
    <text evidence="6">The sequence shown here is derived from an EMBL/GenBank/DDBJ whole genome shotgun (WGS) entry which is preliminary data.</text>
</comment>
<evidence type="ECO:0000313" key="7">
    <source>
        <dbReference type="Proteomes" id="UP000606580"/>
    </source>
</evidence>
<evidence type="ECO:0000256" key="2">
    <source>
        <dbReference type="ARBA" id="ARBA00022771"/>
    </source>
</evidence>
<dbReference type="InterPro" id="IPR053194">
    <property type="entry name" value="tRNA_methyltr_O"/>
</dbReference>
<dbReference type="InterPro" id="IPR026328">
    <property type="entry name" value="FmdE"/>
</dbReference>
<dbReference type="InterPro" id="IPR003814">
    <property type="entry name" value="FmdEsu_dom"/>
</dbReference>
<accession>A0A848DBQ5</accession>
<dbReference type="PIRSF" id="PIRSF006578">
    <property type="entry name" value="FwdE"/>
    <property type="match status" value="1"/>
</dbReference>
<proteinExistence type="predicted"/>
<dbReference type="AlphaFoldDB" id="A0A848DBQ5"/>
<gene>
    <name evidence="6" type="ORF">GIS02_06005</name>
</gene>
<dbReference type="EMBL" id="WNEG01000101">
    <property type="protein sequence ID" value="NMG83737.1"/>
    <property type="molecule type" value="Genomic_DNA"/>
</dbReference>
<dbReference type="InterPro" id="IPR000962">
    <property type="entry name" value="Znf_DskA_TraR"/>
</dbReference>
<feature type="domain" description="Zinc finger DksA/TraR C4-type" evidence="4">
    <location>
        <begin position="163"/>
        <end position="190"/>
    </location>
</feature>
<keyword evidence="1" id="KW-0479">Metal-binding</keyword>
<evidence type="ECO:0000256" key="1">
    <source>
        <dbReference type="ARBA" id="ARBA00022723"/>
    </source>
</evidence>
<keyword evidence="2" id="KW-0863">Zinc-finger</keyword>
<keyword evidence="3" id="KW-0862">Zinc</keyword>
<dbReference type="PANTHER" id="PTHR39418:SF1">
    <property type="entry name" value="DEHYDROGENASE"/>
    <property type="match status" value="1"/>
</dbReference>
<evidence type="ECO:0000313" key="6">
    <source>
        <dbReference type="EMBL" id="NMG83737.1"/>
    </source>
</evidence>
<reference evidence="6" key="1">
    <citation type="journal article" date="2020" name="MBio">
        <title>'Candidatus Ethanoperedens,' a Thermophilic Genus of Archaea Mediating the Anaerobic Oxidation of Ethane.</title>
        <authorList>
            <person name="Hahn C.J."/>
            <person name="Laso-Perez R."/>
            <person name="Vulcano F."/>
            <person name="Vaziourakis K.M."/>
            <person name="Stokke R."/>
            <person name="Steen I.H."/>
            <person name="Teske A."/>
            <person name="Boetius A."/>
            <person name="Liebeke M."/>
            <person name="Amann R."/>
            <person name="Knittel K."/>
            <person name="Wegener G."/>
        </authorList>
    </citation>
    <scope>NUCLEOTIDE SEQUENCE</scope>
    <source>
        <strain evidence="6">GoM-Arc1-LC-WB58</strain>
    </source>
</reference>
<sequence>MLKKAISFHGHQCPGLAMGIRVSQVALRELGKPSKDEEMVAIVENNSCGVDAIQALVGCTFGKGNLVFNDFGKYVYTFMNRENNRSLRVSIKKEAVITDKRHLELFTKIKEKTASQDETGEFKQLHIKKSNEILNLPEEDLLIIKEVTPEPIPMAQIHESVECVRCGESAMETRIRLLNGEPHCIPCFNELTEDNVMNNQLIKEVE</sequence>
<feature type="domain" description="Formylmethanofuran dehydrogenase subunit E" evidence="5">
    <location>
        <begin position="8"/>
        <end position="142"/>
    </location>
</feature>
<dbReference type="Gene3D" id="3.30.1330.130">
    <property type="match status" value="1"/>
</dbReference>
<dbReference type="SUPFAM" id="SSF143555">
    <property type="entry name" value="FwdE-like"/>
    <property type="match status" value="1"/>
</dbReference>
<dbReference type="Proteomes" id="UP000606580">
    <property type="component" value="Unassembled WGS sequence"/>
</dbReference>
<dbReference type="Pfam" id="PF02663">
    <property type="entry name" value="FmdE"/>
    <property type="match status" value="1"/>
</dbReference>
<name>A0A848DBQ5_9EURY</name>
<dbReference type="Pfam" id="PF01258">
    <property type="entry name" value="zf-dskA_traR"/>
    <property type="match status" value="1"/>
</dbReference>
<evidence type="ECO:0000259" key="5">
    <source>
        <dbReference type="Pfam" id="PF02663"/>
    </source>
</evidence>